<proteinExistence type="predicted"/>
<gene>
    <name evidence="1" type="ORF">GCM10022210_18900</name>
</gene>
<comment type="caution">
    <text evidence="1">The sequence shown here is derived from an EMBL/GenBank/DDBJ whole genome shotgun (WGS) entry which is preliminary data.</text>
</comment>
<evidence type="ECO:0000313" key="2">
    <source>
        <dbReference type="Proteomes" id="UP001500742"/>
    </source>
</evidence>
<dbReference type="RefSeq" id="WP_259095679.1">
    <property type="nucleotide sequence ID" value="NZ_BAAAZC010000013.1"/>
</dbReference>
<accession>A0ABP7PRI4</accession>
<dbReference type="InterPro" id="IPR047690">
    <property type="entry name" value="IPExxxVDY_fam"/>
</dbReference>
<name>A0ABP7PRI4_9SPHI</name>
<protein>
    <recommendedName>
        <fullName evidence="3">IPExxxVDY family protein</fullName>
    </recommendedName>
</protein>
<organism evidence="1 2">
    <name type="scientific">Mucilaginibacter dorajii</name>
    <dbReference type="NCBI Taxonomy" id="692994"/>
    <lineage>
        <taxon>Bacteria</taxon>
        <taxon>Pseudomonadati</taxon>
        <taxon>Bacteroidota</taxon>
        <taxon>Sphingobacteriia</taxon>
        <taxon>Sphingobacteriales</taxon>
        <taxon>Sphingobacteriaceae</taxon>
        <taxon>Mucilaginibacter</taxon>
    </lineage>
</organism>
<evidence type="ECO:0008006" key="3">
    <source>
        <dbReference type="Google" id="ProtNLM"/>
    </source>
</evidence>
<dbReference type="Proteomes" id="UP001500742">
    <property type="component" value="Unassembled WGS sequence"/>
</dbReference>
<evidence type="ECO:0000313" key="1">
    <source>
        <dbReference type="EMBL" id="GAA3970058.1"/>
    </source>
</evidence>
<keyword evidence="2" id="KW-1185">Reference proteome</keyword>
<dbReference type="NCBIfam" id="NF033205">
    <property type="entry name" value="IPExxxVDY"/>
    <property type="match status" value="1"/>
</dbReference>
<reference evidence="2" key="1">
    <citation type="journal article" date="2019" name="Int. J. Syst. Evol. Microbiol.">
        <title>The Global Catalogue of Microorganisms (GCM) 10K type strain sequencing project: providing services to taxonomists for standard genome sequencing and annotation.</title>
        <authorList>
            <consortium name="The Broad Institute Genomics Platform"/>
            <consortium name="The Broad Institute Genome Sequencing Center for Infectious Disease"/>
            <person name="Wu L."/>
            <person name="Ma J."/>
        </authorList>
    </citation>
    <scope>NUCLEOTIDE SEQUENCE [LARGE SCALE GENOMIC DNA]</scope>
    <source>
        <strain evidence="2">JCM 16601</strain>
    </source>
</reference>
<sequence>MSIIKSKTFTIYFDNKYFRQTVCICIFDGVKVMILNRKFLKFEIDFDFVLIAVTSSLKDYRVCYLINKFLNFNFSKTEDLSVDISQGSEPVLFSKYYYNWETTETDFYFIANKGSEGYLVPEMKSADYFFMIRNYIDDTDLDNLISTLNKIPEIVAAVKIDPKKIKSRENLLF</sequence>
<dbReference type="EMBL" id="BAAAZC010000013">
    <property type="protein sequence ID" value="GAA3970058.1"/>
    <property type="molecule type" value="Genomic_DNA"/>
</dbReference>